<keyword evidence="1" id="KW-0472">Membrane</keyword>
<comment type="caution">
    <text evidence="2">The sequence shown here is derived from an EMBL/GenBank/DDBJ whole genome shotgun (WGS) entry which is preliminary data.</text>
</comment>
<protein>
    <submittedName>
        <fullName evidence="2">Uncharacterized protein</fullName>
    </submittedName>
</protein>
<keyword evidence="1" id="KW-1133">Transmembrane helix</keyword>
<keyword evidence="3" id="KW-1185">Reference proteome</keyword>
<reference evidence="2" key="1">
    <citation type="submission" date="2020-03" db="EMBL/GenBank/DDBJ databases">
        <authorList>
            <person name="Weist P."/>
        </authorList>
    </citation>
    <scope>NUCLEOTIDE SEQUENCE</scope>
</reference>
<proteinExistence type="predicted"/>
<sequence length="239" mass="26224">MQEKRMAACLLGRMVEEIESRGRPGLILACRVGSWLSFSRTYGTWKRREVVRVWSRLVLLQQVSWVKDSWRCCSIVVKPKSSQQKKSRVLGRWGSTPPAGQPADRPLCLSAIASFSCALGAMSAAEEELSPVATPSTDEHIYSNISYSETQRPGSKQPAASNRRSGVTSERVALLVLSVLLAAAVIALGVTLYENTQTKKSLHNFQEECEAKLLSEDAVDPTHEGGVLVGREQKLQLGP</sequence>
<dbReference type="EMBL" id="CADEAL010002025">
    <property type="protein sequence ID" value="CAB1437453.1"/>
    <property type="molecule type" value="Genomic_DNA"/>
</dbReference>
<dbReference type="Proteomes" id="UP001153269">
    <property type="component" value="Unassembled WGS sequence"/>
</dbReference>
<evidence type="ECO:0000313" key="3">
    <source>
        <dbReference type="Proteomes" id="UP001153269"/>
    </source>
</evidence>
<feature type="transmembrane region" description="Helical" evidence="1">
    <location>
        <begin position="172"/>
        <end position="193"/>
    </location>
</feature>
<name>A0A9N7UUQ5_PLEPL</name>
<keyword evidence="1" id="KW-0812">Transmembrane</keyword>
<evidence type="ECO:0000313" key="2">
    <source>
        <dbReference type="EMBL" id="CAB1437453.1"/>
    </source>
</evidence>
<accession>A0A9N7UUQ5</accession>
<gene>
    <name evidence="2" type="ORF">PLEPLA_LOCUS25432</name>
</gene>
<dbReference type="AlphaFoldDB" id="A0A9N7UUQ5"/>
<organism evidence="2 3">
    <name type="scientific">Pleuronectes platessa</name>
    <name type="common">European plaice</name>
    <dbReference type="NCBI Taxonomy" id="8262"/>
    <lineage>
        <taxon>Eukaryota</taxon>
        <taxon>Metazoa</taxon>
        <taxon>Chordata</taxon>
        <taxon>Craniata</taxon>
        <taxon>Vertebrata</taxon>
        <taxon>Euteleostomi</taxon>
        <taxon>Actinopterygii</taxon>
        <taxon>Neopterygii</taxon>
        <taxon>Teleostei</taxon>
        <taxon>Neoteleostei</taxon>
        <taxon>Acanthomorphata</taxon>
        <taxon>Carangaria</taxon>
        <taxon>Pleuronectiformes</taxon>
        <taxon>Pleuronectoidei</taxon>
        <taxon>Pleuronectidae</taxon>
        <taxon>Pleuronectes</taxon>
    </lineage>
</organism>
<evidence type="ECO:0000256" key="1">
    <source>
        <dbReference type="SAM" id="Phobius"/>
    </source>
</evidence>